<proteinExistence type="predicted"/>
<name>A0A550BTV3_9AGAR</name>
<feature type="compositionally biased region" description="Basic residues" evidence="1">
    <location>
        <begin position="158"/>
        <end position="182"/>
    </location>
</feature>
<feature type="region of interest" description="Disordered" evidence="1">
    <location>
        <begin position="218"/>
        <end position="242"/>
    </location>
</feature>
<gene>
    <name evidence="2" type="ORF">BD626DRAFT_576219</name>
</gene>
<dbReference type="Proteomes" id="UP000320762">
    <property type="component" value="Unassembled WGS sequence"/>
</dbReference>
<organism evidence="2 3">
    <name type="scientific">Schizophyllum amplum</name>
    <dbReference type="NCBI Taxonomy" id="97359"/>
    <lineage>
        <taxon>Eukaryota</taxon>
        <taxon>Fungi</taxon>
        <taxon>Dikarya</taxon>
        <taxon>Basidiomycota</taxon>
        <taxon>Agaricomycotina</taxon>
        <taxon>Agaricomycetes</taxon>
        <taxon>Agaricomycetidae</taxon>
        <taxon>Agaricales</taxon>
        <taxon>Schizophyllaceae</taxon>
        <taxon>Schizophyllum</taxon>
    </lineage>
</organism>
<dbReference type="AlphaFoldDB" id="A0A550BTV3"/>
<protein>
    <submittedName>
        <fullName evidence="2">Uncharacterized protein</fullName>
    </submittedName>
</protein>
<comment type="caution">
    <text evidence="2">The sequence shown here is derived from an EMBL/GenBank/DDBJ whole genome shotgun (WGS) entry which is preliminary data.</text>
</comment>
<sequence length="390" mass="45200">MSMLEIEVEFLYKPYKAEPLYDKPVEMVAIAIGKDLDPHKLPHPPIETISKPRTRNDGFRFSWYFIPGSSLPDRVFQFFGQDPVTMRKIFERMGLDDVRMKRRLVKRDEVPHKQLKKLEVQLKAFEKGTRPRSPPPDDRNIRRGVVRMSMRRSMSPDRRRRSRSPVGKRRGYTPRMRSRSPRSMRPNYGHNNYGHFDQMPSPMRPMSRLGDDHDRFASNRYIRSPSPPRRYVGRPDHRERNARPKDYKNRVMTRPLIGTTFDFRYGAGGYKDRSAQGNRTPPPSFEDLSRELTALESDLQHLKLSEQHLMDALARIDPSSWAARPTEGSVSAHLMMKEVELSVERQKRQEAEYLVQAVLNEIKRPSVVPTLMPLIEQAGNGGGLGSGLPQ</sequence>
<evidence type="ECO:0000313" key="3">
    <source>
        <dbReference type="Proteomes" id="UP000320762"/>
    </source>
</evidence>
<evidence type="ECO:0000313" key="2">
    <source>
        <dbReference type="EMBL" id="TRM55980.1"/>
    </source>
</evidence>
<evidence type="ECO:0000256" key="1">
    <source>
        <dbReference type="SAM" id="MobiDB-lite"/>
    </source>
</evidence>
<dbReference type="OrthoDB" id="2980502at2759"/>
<feature type="region of interest" description="Disordered" evidence="1">
    <location>
        <begin position="123"/>
        <end position="200"/>
    </location>
</feature>
<feature type="compositionally biased region" description="Basic and acidic residues" evidence="1">
    <location>
        <begin position="123"/>
        <end position="141"/>
    </location>
</feature>
<feature type="compositionally biased region" description="Basic and acidic residues" evidence="1">
    <location>
        <begin position="233"/>
        <end position="242"/>
    </location>
</feature>
<accession>A0A550BTV3</accession>
<keyword evidence="3" id="KW-1185">Reference proteome</keyword>
<dbReference type="EMBL" id="VDMD01000083">
    <property type="protein sequence ID" value="TRM55980.1"/>
    <property type="molecule type" value="Genomic_DNA"/>
</dbReference>
<reference evidence="2 3" key="1">
    <citation type="journal article" date="2019" name="New Phytol.">
        <title>Comparative genomics reveals unique wood-decay strategies and fruiting body development in the Schizophyllaceae.</title>
        <authorList>
            <person name="Almasi E."/>
            <person name="Sahu N."/>
            <person name="Krizsan K."/>
            <person name="Balint B."/>
            <person name="Kovacs G.M."/>
            <person name="Kiss B."/>
            <person name="Cseklye J."/>
            <person name="Drula E."/>
            <person name="Henrissat B."/>
            <person name="Nagy I."/>
            <person name="Chovatia M."/>
            <person name="Adam C."/>
            <person name="LaButti K."/>
            <person name="Lipzen A."/>
            <person name="Riley R."/>
            <person name="Grigoriev I.V."/>
            <person name="Nagy L.G."/>
        </authorList>
    </citation>
    <scope>NUCLEOTIDE SEQUENCE [LARGE SCALE GENOMIC DNA]</scope>
    <source>
        <strain evidence="2 3">NL-1724</strain>
    </source>
</reference>